<dbReference type="InterPro" id="IPR045963">
    <property type="entry name" value="DUF6383"/>
</dbReference>
<reference evidence="3 4" key="1">
    <citation type="submission" date="2020-08" db="EMBL/GenBank/DDBJ databases">
        <title>Genome public.</title>
        <authorList>
            <person name="Liu C."/>
            <person name="Sun Q."/>
        </authorList>
    </citation>
    <scope>NUCLEOTIDE SEQUENCE [LARGE SCALE GENOMIC DNA]</scope>
    <source>
        <strain evidence="3 4">NSJ-79</strain>
    </source>
</reference>
<feature type="domain" description="DUF6383" evidence="2">
    <location>
        <begin position="931"/>
        <end position="1005"/>
    </location>
</feature>
<feature type="signal peptide" evidence="1">
    <location>
        <begin position="1"/>
        <end position="25"/>
    </location>
</feature>
<evidence type="ECO:0000259" key="2">
    <source>
        <dbReference type="Pfam" id="PF19910"/>
    </source>
</evidence>
<dbReference type="Pfam" id="PF19910">
    <property type="entry name" value="DUF6383"/>
    <property type="match status" value="1"/>
</dbReference>
<evidence type="ECO:0000313" key="3">
    <source>
        <dbReference type="EMBL" id="MBC5635069.1"/>
    </source>
</evidence>
<organism evidence="3 4">
    <name type="scientific">Parabacteroides hominis</name>
    <dbReference type="NCBI Taxonomy" id="2763057"/>
    <lineage>
        <taxon>Bacteria</taxon>
        <taxon>Pseudomonadati</taxon>
        <taxon>Bacteroidota</taxon>
        <taxon>Bacteroidia</taxon>
        <taxon>Bacteroidales</taxon>
        <taxon>Tannerellaceae</taxon>
        <taxon>Parabacteroides</taxon>
    </lineage>
</organism>
<evidence type="ECO:0000256" key="1">
    <source>
        <dbReference type="SAM" id="SignalP"/>
    </source>
</evidence>
<comment type="caution">
    <text evidence="3">The sequence shown here is derived from an EMBL/GenBank/DDBJ whole genome shotgun (WGS) entry which is preliminary data.</text>
</comment>
<accession>A0ABR7DUF0</accession>
<evidence type="ECO:0000313" key="4">
    <source>
        <dbReference type="Proteomes" id="UP000651475"/>
    </source>
</evidence>
<dbReference type="RefSeq" id="WP_186931619.1">
    <property type="nucleotide sequence ID" value="NZ_JACOOJ010000068.1"/>
</dbReference>
<keyword evidence="1" id="KW-0732">Signal</keyword>
<dbReference type="Proteomes" id="UP000651475">
    <property type="component" value="Unassembled WGS sequence"/>
</dbReference>
<keyword evidence="4" id="KW-1185">Reference proteome</keyword>
<sequence>MNKRFSTLLTAGLLMVGALFSSANAAVTAEAAKGDLQNGAKFYLGNTNGYIKVDQTHNVNGTAVSTYAATGDASIENAALFEIADYAYNAIGDFSTFTLKADGKPFYVKKADGSALDANVTDVATVTNIFTVEGKGLDFGKISVLNLAGQFEVNASAATKYDPSAAGTVATAWVAKTGLAVDDLNANLSGQGFKFAFPNAVSDPDVNPFADQMIAVSASVVDAALTASVISSAATSGMYFVKADAAGKKLLATGFTKAQVEAATFIVLNPEKNFGITGLDAASGEGYDFTTVKGNKLADNNVKKDGKVASVNGVFAVSEDDPQNAEGEYTITLANAKVEGNDNTPVTALSVGAYSLTTGGIKTYITTVGSGNADKLSLAMTTSNTWAAAADVLKADDAAIYNISFLGTKPANTTAAASSLYGKYLVPTYGTSAFGAAVAAPEDVDVNAPLAQWVISSVSGRNFTFTNRETNVTFTVSMYKTDKAGEYAISNAALSNGTSITSIGGVVAPASGTDLSTVANWKYQIVKLTPTTESEGFLTLTDAQLNQQTELVFNGTGSVTVEKLYMAYTGSATPAYFVPINNAANSVQWMFEKAENVKNKMKYAYLDGTDVKQKDSVVNVATSYLLYNLKNDNSKQYFGGTANDYKAANDKDNAQRLFFKKNADGTYAMMRFTKVAITTGPTDADNYKAVVKADANKWSVNTSSASFEAGTATLDELDAPYSAVTVDFDALSESLEAVARHATFNSEEGAVAVKLNKNGILEGIIGEGMTFWLDTADIDKDFHSFYISKGNGEEEARDFLYFATDSMLHWDANKADYVYNVNYALEGSYVAADGRDGDLKAIFRPATLAGLDTISTTVNGKSVLVAEEEEEDVCLGGVDNFKFYIMKASESSYVIRPISAPNYYLYNLNGKLGFTNQVEKALVVTLGEGSATSNEDAPAVATVKVVAGEGNVTIAGAAGKKVVVSNILGQVVANTVISSDNATIAAPAGVVVVAVEGEAAVKAIVK</sequence>
<feature type="chain" id="PRO_5045834536" description="DUF6383 domain-containing protein" evidence="1">
    <location>
        <begin position="26"/>
        <end position="1006"/>
    </location>
</feature>
<protein>
    <recommendedName>
        <fullName evidence="2">DUF6383 domain-containing protein</fullName>
    </recommendedName>
</protein>
<name>A0ABR7DUF0_9BACT</name>
<proteinExistence type="predicted"/>
<dbReference type="EMBL" id="JACOOJ010000068">
    <property type="protein sequence ID" value="MBC5635069.1"/>
    <property type="molecule type" value="Genomic_DNA"/>
</dbReference>
<gene>
    <name evidence="3" type="ORF">H8S65_20240</name>
</gene>